<evidence type="ECO:0000256" key="3">
    <source>
        <dbReference type="ARBA" id="ARBA00022771"/>
    </source>
</evidence>
<dbReference type="PANTHER" id="PTHR23235">
    <property type="entry name" value="KRUEPPEL-LIKE TRANSCRIPTION FACTOR"/>
    <property type="match status" value="1"/>
</dbReference>
<proteinExistence type="predicted"/>
<evidence type="ECO:0000259" key="9">
    <source>
        <dbReference type="PROSITE" id="PS50157"/>
    </source>
</evidence>
<feature type="domain" description="C2H2-type" evidence="9">
    <location>
        <begin position="432"/>
        <end position="457"/>
    </location>
</feature>
<evidence type="ECO:0000313" key="10">
    <source>
        <dbReference type="EMBL" id="CAD7638987.1"/>
    </source>
</evidence>
<keyword evidence="6" id="KW-0804">Transcription</keyword>
<gene>
    <name evidence="10" type="ORF">ONB1V03_LOCUS1712</name>
</gene>
<evidence type="ECO:0000256" key="6">
    <source>
        <dbReference type="ARBA" id="ARBA00023163"/>
    </source>
</evidence>
<dbReference type="EMBL" id="CAJPVJ010000336">
    <property type="protein sequence ID" value="CAG2162112.1"/>
    <property type="molecule type" value="Genomic_DNA"/>
</dbReference>
<feature type="compositionally biased region" description="Basic and acidic residues" evidence="8">
    <location>
        <begin position="31"/>
        <end position="40"/>
    </location>
</feature>
<keyword evidence="5" id="KW-0805">Transcription regulation</keyword>
<keyword evidence="1" id="KW-0479">Metal-binding</keyword>
<sequence length="457" mass="52273">MRLKPFHGHKVRQNLASRDLFVVETIREPRVKSNSERETECQTSHNSGDGEFSLLSGAPSVGVMWQDIESVLLVSDGTQIVPNSETHRYILSQTQPPPQTPQPTHQHLNTSDIYVKQEYNQIKSEYERPTEYNQIKSEYDYHQNETYEQSVPYVENNYCNVSQWSATQPPIQCSQPSHQMQCTTRMANTGAKDPMLWMPSSQQANQSTNYYCDQYNNPYLHWNSGHYPYSKPSVLQCQISPPASPENEKQHSYQTNANNYHISPNSDVSKVSIHCTDNANKQYPNKQYPNVGSVVSQHSYTTTPTVPYIRGIVTPPASPHVDIHHYSNSSPYNPSQQPAPVVNIIAPTVTPVVAPKSRRGRRSTGRKKVTHHSCSYDGCTKTYTKSSHLKAHLRTHTGEKPYQCNWKGCGWKFARSDELTRHFRKHTGDRPFQCRLCERAFSRSDHLSLHMKRHSTL</sequence>
<dbReference type="Proteomes" id="UP000728032">
    <property type="component" value="Unassembled WGS sequence"/>
</dbReference>
<feature type="region of interest" description="Disordered" evidence="8">
    <location>
        <begin position="31"/>
        <end position="52"/>
    </location>
</feature>
<dbReference type="EMBL" id="OC915161">
    <property type="protein sequence ID" value="CAD7638987.1"/>
    <property type="molecule type" value="Genomic_DNA"/>
</dbReference>
<keyword evidence="4" id="KW-0862">Zinc</keyword>
<keyword evidence="11" id="KW-1185">Reference proteome</keyword>
<dbReference type="InterPro" id="IPR013087">
    <property type="entry name" value="Znf_C2H2_type"/>
</dbReference>
<protein>
    <recommendedName>
        <fullName evidence="9">C2H2-type domain-containing protein</fullName>
    </recommendedName>
</protein>
<evidence type="ECO:0000313" key="11">
    <source>
        <dbReference type="Proteomes" id="UP000728032"/>
    </source>
</evidence>
<name>A0A7R9QCD0_9ACAR</name>
<dbReference type="PROSITE" id="PS50157">
    <property type="entry name" value="ZINC_FINGER_C2H2_2"/>
    <property type="match status" value="3"/>
</dbReference>
<keyword evidence="2" id="KW-0677">Repeat</keyword>
<dbReference type="GO" id="GO:0000981">
    <property type="term" value="F:DNA-binding transcription factor activity, RNA polymerase II-specific"/>
    <property type="evidence" value="ECO:0007669"/>
    <property type="project" value="TreeGrafter"/>
</dbReference>
<keyword evidence="3 7" id="KW-0863">Zinc-finger</keyword>
<evidence type="ECO:0000256" key="7">
    <source>
        <dbReference type="PROSITE-ProRule" id="PRU00042"/>
    </source>
</evidence>
<dbReference type="Gene3D" id="3.30.160.60">
    <property type="entry name" value="Classic Zinc Finger"/>
    <property type="match status" value="3"/>
</dbReference>
<dbReference type="PROSITE" id="PS00028">
    <property type="entry name" value="ZINC_FINGER_C2H2_1"/>
    <property type="match status" value="3"/>
</dbReference>
<dbReference type="GO" id="GO:0000978">
    <property type="term" value="F:RNA polymerase II cis-regulatory region sequence-specific DNA binding"/>
    <property type="evidence" value="ECO:0007669"/>
    <property type="project" value="TreeGrafter"/>
</dbReference>
<feature type="domain" description="C2H2-type" evidence="9">
    <location>
        <begin position="372"/>
        <end position="401"/>
    </location>
</feature>
<evidence type="ECO:0000256" key="5">
    <source>
        <dbReference type="ARBA" id="ARBA00023015"/>
    </source>
</evidence>
<reference evidence="10" key="1">
    <citation type="submission" date="2020-11" db="EMBL/GenBank/DDBJ databases">
        <authorList>
            <person name="Tran Van P."/>
        </authorList>
    </citation>
    <scope>NUCLEOTIDE SEQUENCE</scope>
</reference>
<evidence type="ECO:0000256" key="2">
    <source>
        <dbReference type="ARBA" id="ARBA00022737"/>
    </source>
</evidence>
<dbReference type="SUPFAM" id="SSF57667">
    <property type="entry name" value="beta-beta-alpha zinc fingers"/>
    <property type="match status" value="2"/>
</dbReference>
<dbReference type="Pfam" id="PF00096">
    <property type="entry name" value="zf-C2H2"/>
    <property type="match status" value="3"/>
</dbReference>
<dbReference type="InterPro" id="IPR036236">
    <property type="entry name" value="Znf_C2H2_sf"/>
</dbReference>
<dbReference type="OrthoDB" id="4748970at2759"/>
<accession>A0A7R9QCD0</accession>
<evidence type="ECO:0000256" key="4">
    <source>
        <dbReference type="ARBA" id="ARBA00022833"/>
    </source>
</evidence>
<organism evidence="10">
    <name type="scientific">Oppiella nova</name>
    <dbReference type="NCBI Taxonomy" id="334625"/>
    <lineage>
        <taxon>Eukaryota</taxon>
        <taxon>Metazoa</taxon>
        <taxon>Ecdysozoa</taxon>
        <taxon>Arthropoda</taxon>
        <taxon>Chelicerata</taxon>
        <taxon>Arachnida</taxon>
        <taxon>Acari</taxon>
        <taxon>Acariformes</taxon>
        <taxon>Sarcoptiformes</taxon>
        <taxon>Oribatida</taxon>
        <taxon>Brachypylina</taxon>
        <taxon>Oppioidea</taxon>
        <taxon>Oppiidae</taxon>
        <taxon>Oppiella</taxon>
    </lineage>
</organism>
<dbReference type="SMART" id="SM00355">
    <property type="entry name" value="ZnF_C2H2"/>
    <property type="match status" value="3"/>
</dbReference>
<feature type="domain" description="C2H2-type" evidence="9">
    <location>
        <begin position="402"/>
        <end position="431"/>
    </location>
</feature>
<evidence type="ECO:0000256" key="8">
    <source>
        <dbReference type="SAM" id="MobiDB-lite"/>
    </source>
</evidence>
<dbReference type="AlphaFoldDB" id="A0A7R9QCD0"/>
<evidence type="ECO:0000256" key="1">
    <source>
        <dbReference type="ARBA" id="ARBA00022723"/>
    </source>
</evidence>
<dbReference type="PANTHER" id="PTHR23235:SF156">
    <property type="entry name" value="KRUPPEL-LIKE FACTOR 18"/>
    <property type="match status" value="1"/>
</dbReference>
<dbReference type="GO" id="GO:0008270">
    <property type="term" value="F:zinc ion binding"/>
    <property type="evidence" value="ECO:0007669"/>
    <property type="project" value="UniProtKB-KW"/>
</dbReference>
<dbReference type="FunFam" id="3.30.160.60:FF:000032">
    <property type="entry name" value="Krueppel-like factor 4"/>
    <property type="match status" value="1"/>
</dbReference>